<dbReference type="InterPro" id="IPR017072">
    <property type="entry name" value="TF_Spt6"/>
</dbReference>
<dbReference type="GO" id="GO:0140673">
    <property type="term" value="P:transcription elongation-coupled chromatin remodeling"/>
    <property type="evidence" value="ECO:0007669"/>
    <property type="project" value="InterPro"/>
</dbReference>
<comment type="caution">
    <text evidence="4">The sequence shown here is derived from an EMBL/GenBank/DDBJ whole genome shotgun (WGS) entry which is preliminary data.</text>
</comment>
<evidence type="ECO:0000259" key="3">
    <source>
        <dbReference type="Pfam" id="PF14633"/>
    </source>
</evidence>
<gene>
    <name evidence="4" type="ORF">KCU98_g4687</name>
</gene>
<evidence type="ECO:0000313" key="4">
    <source>
        <dbReference type="EMBL" id="KAG9985478.1"/>
    </source>
</evidence>
<organism evidence="4 5">
    <name type="scientific">Aureobasidium melanogenum</name>
    <name type="common">Aureobasidium pullulans var. melanogenum</name>
    <dbReference type="NCBI Taxonomy" id="46634"/>
    <lineage>
        <taxon>Eukaryota</taxon>
        <taxon>Fungi</taxon>
        <taxon>Dikarya</taxon>
        <taxon>Ascomycota</taxon>
        <taxon>Pezizomycotina</taxon>
        <taxon>Dothideomycetes</taxon>
        <taxon>Dothideomycetidae</taxon>
        <taxon>Dothideales</taxon>
        <taxon>Saccotheciaceae</taxon>
        <taxon>Aureobasidium</taxon>
    </lineage>
</organism>
<dbReference type="InterPro" id="IPR035018">
    <property type="entry name" value="Spt6_SH2_C"/>
</dbReference>
<dbReference type="PANTHER" id="PTHR10145">
    <property type="entry name" value="TRANSCRIPTION ELONGATION FACTOR SPT6"/>
    <property type="match status" value="1"/>
</dbReference>
<dbReference type="InterPro" id="IPR036860">
    <property type="entry name" value="SH2_dom_sf"/>
</dbReference>
<dbReference type="FunFam" id="3.30.505.10:FF:000065">
    <property type="entry name" value="Transcription elongation factor SPT6"/>
    <property type="match status" value="1"/>
</dbReference>
<dbReference type="GO" id="GO:0034728">
    <property type="term" value="P:nucleosome organization"/>
    <property type="evidence" value="ECO:0007669"/>
    <property type="project" value="TreeGrafter"/>
</dbReference>
<dbReference type="PANTHER" id="PTHR10145:SF6">
    <property type="entry name" value="TRANSCRIPTION ELONGATION FACTOR SPT6"/>
    <property type="match status" value="1"/>
</dbReference>
<dbReference type="GO" id="GO:0031491">
    <property type="term" value="F:nucleosome binding"/>
    <property type="evidence" value="ECO:0007669"/>
    <property type="project" value="TreeGrafter"/>
</dbReference>
<dbReference type="InterPro" id="IPR035420">
    <property type="entry name" value="Spt6_SH2"/>
</dbReference>
<dbReference type="Pfam" id="PF14633">
    <property type="entry name" value="SH2_2"/>
    <property type="match status" value="1"/>
</dbReference>
<dbReference type="InterPro" id="IPR035019">
    <property type="entry name" value="Spt6_SH2_N"/>
</dbReference>
<feature type="non-terminal residue" evidence="4">
    <location>
        <position position="159"/>
    </location>
</feature>
<dbReference type="GO" id="GO:0003746">
    <property type="term" value="F:translation elongation factor activity"/>
    <property type="evidence" value="ECO:0007669"/>
    <property type="project" value="UniProtKB-KW"/>
</dbReference>
<dbReference type="Proteomes" id="UP000729357">
    <property type="component" value="Unassembled WGS sequence"/>
</dbReference>
<name>A0A9P8FX66_AURME</name>
<dbReference type="GO" id="GO:0008023">
    <property type="term" value="C:transcription elongation factor complex"/>
    <property type="evidence" value="ECO:0007669"/>
    <property type="project" value="TreeGrafter"/>
</dbReference>
<evidence type="ECO:0000256" key="1">
    <source>
        <dbReference type="ARBA" id="ARBA00004286"/>
    </source>
</evidence>
<keyword evidence="4" id="KW-0648">Protein biosynthesis</keyword>
<comment type="subcellular location">
    <subcellularLocation>
        <location evidence="1">Chromosome</location>
    </subcellularLocation>
</comment>
<feature type="domain" description="Spt6 SH2" evidence="3">
    <location>
        <begin position="1"/>
        <end position="148"/>
    </location>
</feature>
<dbReference type="GO" id="GO:0005694">
    <property type="term" value="C:chromosome"/>
    <property type="evidence" value="ECO:0007669"/>
    <property type="project" value="UniProtKB-SubCell"/>
</dbReference>
<evidence type="ECO:0000313" key="5">
    <source>
        <dbReference type="Proteomes" id="UP000729357"/>
    </source>
</evidence>
<dbReference type="CDD" id="cd09918">
    <property type="entry name" value="SH2_Nterm_SPT6_like"/>
    <property type="match status" value="1"/>
</dbReference>
<accession>A0A9P8FX66</accession>
<sequence length="159" mass="18121">HLAVTWKVSENVFQHIDVLELDKENEFSVGRTLKVGGKYTYSDLDELIVLHVKAMAKKVDEIMTDERFQKGSREATNEWLNAYTEANPIRSMYAFCINPKYPGYFDLCFKAGASAKVAAWPVKVIPNAFELQRHPYPDMRALKNGFKLLFSKASGVAKR</sequence>
<reference evidence="4" key="2">
    <citation type="submission" date="2021-08" db="EMBL/GenBank/DDBJ databases">
        <authorList>
            <person name="Gostincar C."/>
            <person name="Sun X."/>
            <person name="Song Z."/>
            <person name="Gunde-Cimerman N."/>
        </authorList>
    </citation>
    <scope>NUCLEOTIDE SEQUENCE</scope>
    <source>
        <strain evidence="4">EXF-9298</strain>
    </source>
</reference>
<protein>
    <submittedName>
        <fullName evidence="4">Transcription elongation factor spt6</fullName>
    </submittedName>
</protein>
<proteinExistence type="predicted"/>
<keyword evidence="2" id="KW-0158">Chromosome</keyword>
<feature type="non-terminal residue" evidence="4">
    <location>
        <position position="1"/>
    </location>
</feature>
<dbReference type="CDD" id="cd09928">
    <property type="entry name" value="SH2_Cterm_SPT6_like"/>
    <property type="match status" value="1"/>
</dbReference>
<dbReference type="GO" id="GO:0042393">
    <property type="term" value="F:histone binding"/>
    <property type="evidence" value="ECO:0007669"/>
    <property type="project" value="TreeGrafter"/>
</dbReference>
<dbReference type="Gene3D" id="3.30.505.10">
    <property type="entry name" value="SH2 domain"/>
    <property type="match status" value="2"/>
</dbReference>
<dbReference type="EMBL" id="JAHFXS010000388">
    <property type="protein sequence ID" value="KAG9985478.1"/>
    <property type="molecule type" value="Genomic_DNA"/>
</dbReference>
<evidence type="ECO:0000256" key="2">
    <source>
        <dbReference type="ARBA" id="ARBA00022454"/>
    </source>
</evidence>
<keyword evidence="5" id="KW-1185">Reference proteome</keyword>
<keyword evidence="4" id="KW-0251">Elongation factor</keyword>
<reference evidence="4" key="1">
    <citation type="journal article" date="2021" name="J Fungi (Basel)">
        <title>Virulence traits and population genomics of the black yeast Aureobasidium melanogenum.</title>
        <authorList>
            <person name="Cernosa A."/>
            <person name="Sun X."/>
            <person name="Gostincar C."/>
            <person name="Fang C."/>
            <person name="Gunde-Cimerman N."/>
            <person name="Song Z."/>
        </authorList>
    </citation>
    <scope>NUCLEOTIDE SEQUENCE</scope>
    <source>
        <strain evidence="4">EXF-9298</strain>
    </source>
</reference>
<dbReference type="AlphaFoldDB" id="A0A9P8FX66"/>